<reference evidence="1 2" key="1">
    <citation type="journal article" date="2015" name="Genome Announc.">
        <title>Draft Genome Sequence and Gene Annotation of the Entomopathogenic Fungus Verticillium hemipterigenum.</title>
        <authorList>
            <person name="Horn F."/>
            <person name="Habel A."/>
            <person name="Scharf D.H."/>
            <person name="Dworschak J."/>
            <person name="Brakhage A.A."/>
            <person name="Guthke R."/>
            <person name="Hertweck C."/>
            <person name="Linde J."/>
        </authorList>
    </citation>
    <scope>NUCLEOTIDE SEQUENCE [LARGE SCALE GENOMIC DNA]</scope>
</reference>
<dbReference type="OrthoDB" id="2520703at2759"/>
<evidence type="ECO:0000313" key="1">
    <source>
        <dbReference type="EMBL" id="CEJ81036.1"/>
    </source>
</evidence>
<name>A0A0A1SSE4_9HYPO</name>
<evidence type="ECO:0000313" key="2">
    <source>
        <dbReference type="Proteomes" id="UP000039046"/>
    </source>
</evidence>
<sequence>MYHHPDIKVYGLLFRTLLARPDLRSSVRVFSRMYESLEEDPGWRLNTNHPEREDFNYLKLVARQLRLGDDGDPEFHGSFRWIFGNLEDDLFGYDMFKAHATFNSLITSIVLILATQIQVAAIDVDDGLYRRKNWEPFDGQFIQPFPYLPRYLTQKKTSFDSIRAIIFRNPYHYMPDNLGLYRLAFIFPALPNVRHVLFQHLAGDRPQYYVADKCEGIRLRPELDWTALQSLDNLSFHTCARHNGPIPYIGIQDLVQKCKSLSRLMFRFKYPDKPDLFSPVDLVRAILPAEKTLVSLELFCSIAKIPHQLDITLLDKTIKQFINLTRLVLDEQLFCHHWTSTAGDCPDTCLVDVLPQTVTDLTVRRHDKYKAVPDIIRLGGETRSGNFPCLAKLQIYVLNDLGELYFHWHQNEHLFDSQYLLHGSLQNSGRKYSMHWS</sequence>
<dbReference type="Proteomes" id="UP000039046">
    <property type="component" value="Unassembled WGS sequence"/>
</dbReference>
<evidence type="ECO:0008006" key="3">
    <source>
        <dbReference type="Google" id="ProtNLM"/>
    </source>
</evidence>
<accession>A0A0A1SSE4</accession>
<organism evidence="1 2">
    <name type="scientific">[Torrubiella] hemipterigena</name>
    <dbReference type="NCBI Taxonomy" id="1531966"/>
    <lineage>
        <taxon>Eukaryota</taxon>
        <taxon>Fungi</taxon>
        <taxon>Dikarya</taxon>
        <taxon>Ascomycota</taxon>
        <taxon>Pezizomycotina</taxon>
        <taxon>Sordariomycetes</taxon>
        <taxon>Hypocreomycetidae</taxon>
        <taxon>Hypocreales</taxon>
        <taxon>Clavicipitaceae</taxon>
        <taxon>Clavicipitaceae incertae sedis</taxon>
        <taxon>'Torrubiella' clade</taxon>
    </lineage>
</organism>
<dbReference type="HOGENOM" id="CLU_035931_0_0_1"/>
<protein>
    <recommendedName>
        <fullName evidence="3">F-box domain-containing protein</fullName>
    </recommendedName>
</protein>
<proteinExistence type="predicted"/>
<gene>
    <name evidence="1" type="ORF">VHEMI01188</name>
</gene>
<dbReference type="EMBL" id="CDHN01000001">
    <property type="protein sequence ID" value="CEJ81036.1"/>
    <property type="molecule type" value="Genomic_DNA"/>
</dbReference>
<keyword evidence="2" id="KW-1185">Reference proteome</keyword>
<dbReference type="STRING" id="1531966.A0A0A1SSE4"/>
<dbReference type="AlphaFoldDB" id="A0A0A1SSE4"/>